<evidence type="ECO:0000256" key="6">
    <source>
        <dbReference type="SAM" id="MobiDB-lite"/>
    </source>
</evidence>
<evidence type="ECO:0000256" key="3">
    <source>
        <dbReference type="ARBA" id="ARBA00023125"/>
    </source>
</evidence>
<dbReference type="InterPro" id="IPR001739">
    <property type="entry name" value="Methyl_CpG_DNA-bd"/>
</dbReference>
<dbReference type="EMBL" id="JAKOGI010000488">
    <property type="protein sequence ID" value="KAJ8434290.1"/>
    <property type="molecule type" value="Genomic_DNA"/>
</dbReference>
<comment type="caution">
    <text evidence="8">The sequence shown here is derived from an EMBL/GenBank/DDBJ whole genome shotgun (WGS) entry which is preliminary data.</text>
</comment>
<evidence type="ECO:0000256" key="1">
    <source>
        <dbReference type="ARBA" id="ARBA00004123"/>
    </source>
</evidence>
<dbReference type="SMART" id="SM00391">
    <property type="entry name" value="MBD"/>
    <property type="match status" value="1"/>
</dbReference>
<dbReference type="Pfam" id="PF01429">
    <property type="entry name" value="MBD"/>
    <property type="match status" value="1"/>
</dbReference>
<dbReference type="Proteomes" id="UP001153076">
    <property type="component" value="Unassembled WGS sequence"/>
</dbReference>
<dbReference type="PANTHER" id="PTHR12396">
    <property type="entry name" value="METHYL-CPG BINDING PROTEIN, MBD"/>
    <property type="match status" value="1"/>
</dbReference>
<sequence>MPSTFSEPLNGDSPANSSPPPTPLQAVADGGRGRKLRYDPREMQIVPAIPTAPFELPEGWIVEVRPRGPNSSIKMSDKLWRPDELEEARYGNLDDIVPTSLQPKASSLIPDGWIVEEIPRKCGFRSDRYYIEPVTGQKFRSVPEVQRYLQGEKYRCARRALAFSNHARGPRSSSTKKKNKSIKMVKDAIIDLTNPPEKINWVFSGDGRDSWSPLLEECMIPDYVKEQWSETFLLGMNGWKQRVPLLTMVGNNQG</sequence>
<keyword evidence="9" id="KW-1185">Reference proteome</keyword>
<dbReference type="Gene3D" id="3.30.890.10">
    <property type="entry name" value="Methyl-cpg-binding Protein 2, Chain A"/>
    <property type="match status" value="1"/>
</dbReference>
<proteinExistence type="predicted"/>
<feature type="region of interest" description="Disordered" evidence="6">
    <location>
        <begin position="1"/>
        <end position="32"/>
    </location>
</feature>
<gene>
    <name evidence="8" type="ORF">Cgig2_009265</name>
</gene>
<dbReference type="InterPro" id="IPR016177">
    <property type="entry name" value="DNA-bd_dom_sf"/>
</dbReference>
<keyword evidence="4" id="KW-0804">Transcription</keyword>
<evidence type="ECO:0000259" key="7">
    <source>
        <dbReference type="PROSITE" id="PS50982"/>
    </source>
</evidence>
<keyword evidence="5" id="KW-0539">Nucleus</keyword>
<evidence type="ECO:0000256" key="2">
    <source>
        <dbReference type="ARBA" id="ARBA00023015"/>
    </source>
</evidence>
<name>A0A9Q1K0L8_9CARY</name>
<dbReference type="PANTHER" id="PTHR12396:SF38">
    <property type="entry name" value="METHYL-CPG-BINDING DOMAIN-CONTAINING PROTEIN 7"/>
    <property type="match status" value="1"/>
</dbReference>
<dbReference type="GO" id="GO:0003677">
    <property type="term" value="F:DNA binding"/>
    <property type="evidence" value="ECO:0007669"/>
    <property type="project" value="UniProtKB-KW"/>
</dbReference>
<feature type="domain" description="MBD" evidence="7">
    <location>
        <begin position="99"/>
        <end position="170"/>
    </location>
</feature>
<dbReference type="SUPFAM" id="SSF54171">
    <property type="entry name" value="DNA-binding domain"/>
    <property type="match status" value="1"/>
</dbReference>
<dbReference type="GO" id="GO:0005634">
    <property type="term" value="C:nucleus"/>
    <property type="evidence" value="ECO:0007669"/>
    <property type="project" value="UniProtKB-SubCell"/>
</dbReference>
<evidence type="ECO:0000313" key="9">
    <source>
        <dbReference type="Proteomes" id="UP001153076"/>
    </source>
</evidence>
<reference evidence="8" key="1">
    <citation type="submission" date="2022-04" db="EMBL/GenBank/DDBJ databases">
        <title>Carnegiea gigantea Genome sequencing and assembly v2.</title>
        <authorList>
            <person name="Copetti D."/>
            <person name="Sanderson M.J."/>
            <person name="Burquez A."/>
            <person name="Wojciechowski M.F."/>
        </authorList>
    </citation>
    <scope>NUCLEOTIDE SEQUENCE</scope>
    <source>
        <strain evidence="8">SGP5-SGP5p</strain>
        <tissue evidence="8">Aerial part</tissue>
    </source>
</reference>
<evidence type="ECO:0000313" key="8">
    <source>
        <dbReference type="EMBL" id="KAJ8434290.1"/>
    </source>
</evidence>
<dbReference type="OrthoDB" id="10072024at2759"/>
<evidence type="ECO:0000256" key="5">
    <source>
        <dbReference type="ARBA" id="ARBA00023242"/>
    </source>
</evidence>
<keyword evidence="3" id="KW-0238">DNA-binding</keyword>
<accession>A0A9Q1K0L8</accession>
<dbReference type="AlphaFoldDB" id="A0A9Q1K0L8"/>
<dbReference type="PROSITE" id="PS50982">
    <property type="entry name" value="MBD"/>
    <property type="match status" value="1"/>
</dbReference>
<comment type="subcellular location">
    <subcellularLocation>
        <location evidence="1">Nucleus</location>
    </subcellularLocation>
</comment>
<protein>
    <recommendedName>
        <fullName evidence="7">MBD domain-containing protein</fullName>
    </recommendedName>
</protein>
<keyword evidence="2" id="KW-0805">Transcription regulation</keyword>
<evidence type="ECO:0000256" key="4">
    <source>
        <dbReference type="ARBA" id="ARBA00023163"/>
    </source>
</evidence>
<organism evidence="8 9">
    <name type="scientific">Carnegiea gigantea</name>
    <dbReference type="NCBI Taxonomy" id="171969"/>
    <lineage>
        <taxon>Eukaryota</taxon>
        <taxon>Viridiplantae</taxon>
        <taxon>Streptophyta</taxon>
        <taxon>Embryophyta</taxon>
        <taxon>Tracheophyta</taxon>
        <taxon>Spermatophyta</taxon>
        <taxon>Magnoliopsida</taxon>
        <taxon>eudicotyledons</taxon>
        <taxon>Gunneridae</taxon>
        <taxon>Pentapetalae</taxon>
        <taxon>Caryophyllales</taxon>
        <taxon>Cactineae</taxon>
        <taxon>Cactaceae</taxon>
        <taxon>Cactoideae</taxon>
        <taxon>Echinocereeae</taxon>
        <taxon>Carnegiea</taxon>
    </lineage>
</organism>